<feature type="region of interest" description="Disordered" evidence="1">
    <location>
        <begin position="541"/>
        <end position="564"/>
    </location>
</feature>
<gene>
    <name evidence="3" type="ORF">AVEN_241398_1</name>
</gene>
<feature type="compositionally biased region" description="Polar residues" evidence="1">
    <location>
        <begin position="989"/>
        <end position="1001"/>
    </location>
</feature>
<organism evidence="3 4">
    <name type="scientific">Araneus ventricosus</name>
    <name type="common">Orbweaver spider</name>
    <name type="synonym">Epeira ventricosa</name>
    <dbReference type="NCBI Taxonomy" id="182803"/>
    <lineage>
        <taxon>Eukaryota</taxon>
        <taxon>Metazoa</taxon>
        <taxon>Ecdysozoa</taxon>
        <taxon>Arthropoda</taxon>
        <taxon>Chelicerata</taxon>
        <taxon>Arachnida</taxon>
        <taxon>Araneae</taxon>
        <taxon>Araneomorphae</taxon>
        <taxon>Entelegynae</taxon>
        <taxon>Araneoidea</taxon>
        <taxon>Araneidae</taxon>
        <taxon>Araneus</taxon>
    </lineage>
</organism>
<evidence type="ECO:0000256" key="2">
    <source>
        <dbReference type="SAM" id="Phobius"/>
    </source>
</evidence>
<feature type="compositionally biased region" description="Basic and acidic residues" evidence="1">
    <location>
        <begin position="670"/>
        <end position="682"/>
    </location>
</feature>
<keyword evidence="4" id="KW-1185">Reference proteome</keyword>
<dbReference type="Proteomes" id="UP000499080">
    <property type="component" value="Unassembled WGS sequence"/>
</dbReference>
<feature type="region of interest" description="Disordered" evidence="1">
    <location>
        <begin position="793"/>
        <end position="819"/>
    </location>
</feature>
<feature type="compositionally biased region" description="Basic and acidic residues" evidence="1">
    <location>
        <begin position="336"/>
        <end position="346"/>
    </location>
</feature>
<feature type="transmembrane region" description="Helical" evidence="2">
    <location>
        <begin position="832"/>
        <end position="855"/>
    </location>
</feature>
<dbReference type="AlphaFoldDB" id="A0A4Y2H1F8"/>
<comment type="caution">
    <text evidence="3">The sequence shown here is derived from an EMBL/GenBank/DDBJ whole genome shotgun (WGS) entry which is preliminary data.</text>
</comment>
<proteinExistence type="predicted"/>
<reference evidence="3 4" key="1">
    <citation type="journal article" date="2019" name="Sci. Rep.">
        <title>Orb-weaving spider Araneus ventricosus genome elucidates the spidroin gene catalogue.</title>
        <authorList>
            <person name="Kono N."/>
            <person name="Nakamura H."/>
            <person name="Ohtoshi R."/>
            <person name="Moran D.A.P."/>
            <person name="Shinohara A."/>
            <person name="Yoshida Y."/>
            <person name="Fujiwara M."/>
            <person name="Mori M."/>
            <person name="Tomita M."/>
            <person name="Arakawa K."/>
        </authorList>
    </citation>
    <scope>NUCLEOTIDE SEQUENCE [LARGE SCALE GENOMIC DNA]</scope>
</reference>
<dbReference type="EMBL" id="BGPR01001662">
    <property type="protein sequence ID" value="GBM59009.1"/>
    <property type="molecule type" value="Genomic_DNA"/>
</dbReference>
<feature type="region of interest" description="Disordered" evidence="1">
    <location>
        <begin position="670"/>
        <end position="690"/>
    </location>
</feature>
<sequence length="1079" mass="122652">MLFHKCCQFMMRMMSPPTVGLILIFLIGGLSEIIPTEPSYHFTRRSKLISTITPTSLPCSSPRTYHYNNEQPRSLKLKPSLETTHAARRIFKEHNVTSKTDSNPPRKNALLFGNRSPKVSRRLGKESVKDIKEPWKTPPEERQLNKILINRKGIRKFTTTVRNNLNPRTVSSLEYLLNSLLRNKSYRITLSVDGSKRDNYFVRVFENLPNSNSSNSTIDNSTKDKTISVVNLENGTKLQKPSTMFSRKSLATNMHIRDLTRKPKIKPLDRTDSSILTIKEDITAPSSKIETKYAVATSDSISDVSDFFSSTRPSIVESQTRKNRRSGRNFPTAGDSKPENKKERNHTASIETLFPNRTVLTRLTDKAKAFNDLFNYTYQISALERGSVFPHDPLEDTDKEFGKRSSFISPYIIPHLEKLSSSEVDSDTKNTSVYNSLRPRLRATKSSLYKTTYGQRTYSMPASTRQNQRNGTTPKSRLRVKMLLSETRQTRPASIEIDTNATVILTNNRNSTEELKLDSSVVLPKRSDSIFPRVFERRHRNNTRITPSRSPTGRKASASTEANDNISLQETLQEKNNTEQLTKQYTYSKGRSRQFRPFSNRSTLLPKLQSNISESTSFEVNEVITSPPTIISETVLRKISKNLKKNNVSVTTEYPSTDAEVTTGVPELDNVRQPKMTDKENQENNANKKSRLDPKTFYDYLMKSSMANAFYNFTLPEYRPGSFFRYDGTYPRKPVLDMAYTRPPPFFKVRITTRTPVIETTTMVPTTFESKRTSFRVSSTFYPNRIQDVTMRFGNVNDPPTTLPSPTAKEGETDESEFRTDAVEPGFTMEKLAYLLIGTCCGLSILCLCVVVIAIKCRRALVEKRLKAQFQRRLYQHERMKDSPWQQQMFDHFLYLHGQPDNQSRSSANSCSCHCVTWSLGARNLESSRPLCPSNSRSSLYLCGQKKLPFGAASTLKFESMLNRKSPSPGHVCRNESQNSDSSHENDSLEQGSESRTSTGSRHCTCINYTMWPMPGDVRRGMYGLCPTAGHYVAGDCTHHSPEDMGVMPRNCPPPVTGSNYLDRSEGVVYWSSNDERLI</sequence>
<evidence type="ECO:0000313" key="4">
    <source>
        <dbReference type="Proteomes" id="UP000499080"/>
    </source>
</evidence>
<keyword evidence="2" id="KW-0472">Membrane</keyword>
<feature type="region of interest" description="Disordered" evidence="1">
    <location>
        <begin position="312"/>
        <end position="350"/>
    </location>
</feature>
<name>A0A4Y2H1F8_ARAVE</name>
<keyword evidence="2" id="KW-0812">Transmembrane</keyword>
<accession>A0A4Y2H1F8</accession>
<keyword evidence="2" id="KW-1133">Transmembrane helix</keyword>
<evidence type="ECO:0000313" key="3">
    <source>
        <dbReference type="EMBL" id="GBM59009.1"/>
    </source>
</evidence>
<dbReference type="OrthoDB" id="6427424at2759"/>
<feature type="region of interest" description="Disordered" evidence="1">
    <location>
        <begin position="965"/>
        <end position="1001"/>
    </location>
</feature>
<feature type="compositionally biased region" description="Polar residues" evidence="1">
    <location>
        <begin position="543"/>
        <end position="564"/>
    </location>
</feature>
<evidence type="ECO:0000256" key="1">
    <source>
        <dbReference type="SAM" id="MobiDB-lite"/>
    </source>
</evidence>
<protein>
    <submittedName>
        <fullName evidence="3">Uncharacterized protein</fullName>
    </submittedName>
</protein>